<reference evidence="2" key="1">
    <citation type="journal article" date="2021" name="Evol. Appl.">
        <title>The genome of the Pyrenean desman and the effects of bottlenecks and inbreeding on the genomic landscape of an endangered species.</title>
        <authorList>
            <person name="Escoda L."/>
            <person name="Castresana J."/>
        </authorList>
    </citation>
    <scope>NUCLEOTIDE SEQUENCE</scope>
    <source>
        <strain evidence="2">IBE-C5619</strain>
    </source>
</reference>
<protein>
    <submittedName>
        <fullName evidence="2">Uncharacterized protein</fullName>
    </submittedName>
</protein>
<dbReference type="GO" id="GO:0005840">
    <property type="term" value="C:ribosome"/>
    <property type="evidence" value="ECO:0007669"/>
    <property type="project" value="InterPro"/>
</dbReference>
<dbReference type="GO" id="GO:0006412">
    <property type="term" value="P:translation"/>
    <property type="evidence" value="ECO:0007669"/>
    <property type="project" value="InterPro"/>
</dbReference>
<proteinExistence type="predicted"/>
<evidence type="ECO:0000256" key="1">
    <source>
        <dbReference type="SAM" id="MobiDB-lite"/>
    </source>
</evidence>
<evidence type="ECO:0000313" key="2">
    <source>
        <dbReference type="EMBL" id="KAG8524001.1"/>
    </source>
</evidence>
<keyword evidence="3" id="KW-1185">Reference proteome</keyword>
<organism evidence="2 3">
    <name type="scientific">Galemys pyrenaicus</name>
    <name type="common">Iberian desman</name>
    <name type="synonym">Pyrenean desman</name>
    <dbReference type="NCBI Taxonomy" id="202257"/>
    <lineage>
        <taxon>Eukaryota</taxon>
        <taxon>Metazoa</taxon>
        <taxon>Chordata</taxon>
        <taxon>Craniata</taxon>
        <taxon>Vertebrata</taxon>
        <taxon>Euteleostomi</taxon>
        <taxon>Mammalia</taxon>
        <taxon>Eutheria</taxon>
        <taxon>Laurasiatheria</taxon>
        <taxon>Eulipotyphla</taxon>
        <taxon>Talpidae</taxon>
        <taxon>Galemys</taxon>
    </lineage>
</organism>
<sequence>VKKQRKWLLKRRHLKPRKLTLVARLRRPRPNPSEGEAPLQPKPCPSVADSSNLLCIPERPRRWKYSATTFRTGKEKVLATITKPAGHDKNGGSLSSTHQKFAIVIPTKIDVSGVKIPKHLTDACFKKKL</sequence>
<feature type="non-terminal residue" evidence="2">
    <location>
        <position position="1"/>
    </location>
</feature>
<name>A0A8J6DX45_GALPY</name>
<gene>
    <name evidence="2" type="ORF">J0S82_002103</name>
</gene>
<dbReference type="Pfam" id="PF01159">
    <property type="entry name" value="Ribosomal_L6e"/>
    <property type="match status" value="1"/>
</dbReference>
<dbReference type="InterPro" id="IPR000915">
    <property type="entry name" value="60S_ribosomal_eL6"/>
</dbReference>
<dbReference type="AlphaFoldDB" id="A0A8J6DX45"/>
<comment type="caution">
    <text evidence="2">The sequence shown here is derived from an EMBL/GenBank/DDBJ whole genome shotgun (WGS) entry which is preliminary data.</text>
</comment>
<feature type="region of interest" description="Disordered" evidence="1">
    <location>
        <begin position="18"/>
        <end position="46"/>
    </location>
</feature>
<dbReference type="Proteomes" id="UP000700334">
    <property type="component" value="Unassembled WGS sequence"/>
</dbReference>
<feature type="non-terminal residue" evidence="2">
    <location>
        <position position="129"/>
    </location>
</feature>
<evidence type="ECO:0000313" key="3">
    <source>
        <dbReference type="Proteomes" id="UP000700334"/>
    </source>
</evidence>
<accession>A0A8J6DX45</accession>
<dbReference type="OrthoDB" id="2436667at2759"/>
<feature type="compositionally biased region" description="Basic residues" evidence="1">
    <location>
        <begin position="18"/>
        <end position="29"/>
    </location>
</feature>
<dbReference type="GO" id="GO:0003735">
    <property type="term" value="F:structural constituent of ribosome"/>
    <property type="evidence" value="ECO:0007669"/>
    <property type="project" value="InterPro"/>
</dbReference>
<dbReference type="EMBL" id="JAGFMF010011397">
    <property type="protein sequence ID" value="KAG8524001.1"/>
    <property type="molecule type" value="Genomic_DNA"/>
</dbReference>